<gene>
    <name evidence="1" type="ORF">EYF80_003144</name>
</gene>
<reference evidence="1 2" key="1">
    <citation type="submission" date="2019-03" db="EMBL/GenBank/DDBJ databases">
        <title>First draft genome of Liparis tanakae, snailfish: a comprehensive survey of snailfish specific genes.</title>
        <authorList>
            <person name="Kim W."/>
            <person name="Song I."/>
            <person name="Jeong J.-H."/>
            <person name="Kim D."/>
            <person name="Kim S."/>
            <person name="Ryu S."/>
            <person name="Song J.Y."/>
            <person name="Lee S.K."/>
        </authorList>
    </citation>
    <scope>NUCLEOTIDE SEQUENCE [LARGE SCALE GENOMIC DNA]</scope>
    <source>
        <tissue evidence="1">Muscle</tissue>
    </source>
</reference>
<evidence type="ECO:0000313" key="2">
    <source>
        <dbReference type="Proteomes" id="UP000314294"/>
    </source>
</evidence>
<keyword evidence="2" id="KW-1185">Reference proteome</keyword>
<dbReference type="AlphaFoldDB" id="A0A4Z2J8X9"/>
<dbReference type="Proteomes" id="UP000314294">
    <property type="component" value="Unassembled WGS sequence"/>
</dbReference>
<dbReference type="OrthoDB" id="10623939at2759"/>
<comment type="caution">
    <text evidence="1">The sequence shown here is derived from an EMBL/GenBank/DDBJ whole genome shotgun (WGS) entry which is preliminary data.</text>
</comment>
<protein>
    <submittedName>
        <fullName evidence="1">Uncharacterized protein</fullName>
    </submittedName>
</protein>
<proteinExistence type="predicted"/>
<sequence>MIWSPMLSLPERAAGPPFIMLAKITVGRMEPQPDSTITTPRISPLLFSSCSCGGQTDLLRVGEVNEVVVVHLLGVDDIAVLLLTQVLGVDAIGSQELLVSDAERLTDGLGD</sequence>
<name>A0A4Z2J8X9_9TELE</name>
<evidence type="ECO:0000313" key="1">
    <source>
        <dbReference type="EMBL" id="TNN86676.1"/>
    </source>
</evidence>
<organism evidence="1 2">
    <name type="scientific">Liparis tanakae</name>
    <name type="common">Tanaka's snailfish</name>
    <dbReference type="NCBI Taxonomy" id="230148"/>
    <lineage>
        <taxon>Eukaryota</taxon>
        <taxon>Metazoa</taxon>
        <taxon>Chordata</taxon>
        <taxon>Craniata</taxon>
        <taxon>Vertebrata</taxon>
        <taxon>Euteleostomi</taxon>
        <taxon>Actinopterygii</taxon>
        <taxon>Neopterygii</taxon>
        <taxon>Teleostei</taxon>
        <taxon>Neoteleostei</taxon>
        <taxon>Acanthomorphata</taxon>
        <taxon>Eupercaria</taxon>
        <taxon>Perciformes</taxon>
        <taxon>Cottioidei</taxon>
        <taxon>Cottales</taxon>
        <taxon>Liparidae</taxon>
        <taxon>Liparis</taxon>
    </lineage>
</organism>
<accession>A0A4Z2J8X9</accession>
<dbReference type="EMBL" id="SRLO01000014">
    <property type="protein sequence ID" value="TNN86676.1"/>
    <property type="molecule type" value="Genomic_DNA"/>
</dbReference>